<dbReference type="eggNOG" id="arCOG10188">
    <property type="taxonomic scope" value="Archaea"/>
</dbReference>
<organism evidence="3 4">
    <name type="scientific">Halostagnicola larsenii XH-48</name>
    <dbReference type="NCBI Taxonomy" id="797299"/>
    <lineage>
        <taxon>Archaea</taxon>
        <taxon>Methanobacteriati</taxon>
        <taxon>Methanobacteriota</taxon>
        <taxon>Stenosarchaea group</taxon>
        <taxon>Halobacteria</taxon>
        <taxon>Halobacteriales</taxon>
        <taxon>Natrialbaceae</taxon>
        <taxon>Halostagnicola</taxon>
    </lineage>
</organism>
<keyword evidence="2" id="KW-1133">Transmembrane helix</keyword>
<evidence type="ECO:0000256" key="1">
    <source>
        <dbReference type="SAM" id="MobiDB-lite"/>
    </source>
</evidence>
<dbReference type="AlphaFoldDB" id="W0JQ42"/>
<feature type="region of interest" description="Disordered" evidence="1">
    <location>
        <begin position="1"/>
        <end position="29"/>
    </location>
</feature>
<dbReference type="OrthoDB" id="206380at2157"/>
<dbReference type="KEGG" id="hlr:HALLA_09955"/>
<feature type="transmembrane region" description="Helical" evidence="2">
    <location>
        <begin position="152"/>
        <end position="177"/>
    </location>
</feature>
<reference evidence="3 4" key="1">
    <citation type="submission" date="2014-01" db="EMBL/GenBank/DDBJ databases">
        <authorList>
            <consortium name="DOE Joint Genome Institute"/>
            <person name="Anderson I."/>
            <person name="Huntemann M."/>
            <person name="Han J."/>
            <person name="Chen A."/>
            <person name="Kyrpides N."/>
            <person name="Mavromatis K."/>
            <person name="Markowitz V."/>
            <person name="Palaniappan K."/>
            <person name="Ivanova N."/>
            <person name="Schaumberg A."/>
            <person name="Pati A."/>
            <person name="Liolios K."/>
            <person name="Nordberg H.P."/>
            <person name="Cantor M.N."/>
            <person name="Hua S.X."/>
            <person name="Woyke T."/>
        </authorList>
    </citation>
    <scope>NUCLEOTIDE SEQUENCE [LARGE SCALE GENOMIC DNA]</scope>
    <source>
        <strain evidence="3 4">XH-48</strain>
    </source>
</reference>
<dbReference type="PATRIC" id="fig|797299.3.peg.1018"/>
<evidence type="ECO:0000256" key="2">
    <source>
        <dbReference type="SAM" id="Phobius"/>
    </source>
</evidence>
<feature type="transmembrane region" description="Helical" evidence="2">
    <location>
        <begin position="220"/>
        <end position="244"/>
    </location>
</feature>
<dbReference type="GeneID" id="25144785"/>
<feature type="compositionally biased region" description="Low complexity" evidence="1">
    <location>
        <begin position="13"/>
        <end position="29"/>
    </location>
</feature>
<keyword evidence="2" id="KW-0812">Transmembrane</keyword>
<feature type="transmembrane region" description="Helical" evidence="2">
    <location>
        <begin position="183"/>
        <end position="208"/>
    </location>
</feature>
<dbReference type="EMBL" id="CP007055">
    <property type="protein sequence ID" value="AHF99122.1"/>
    <property type="molecule type" value="Genomic_DNA"/>
</dbReference>
<dbReference type="RefSeq" id="WP_049952327.1">
    <property type="nucleotide sequence ID" value="NZ_CP007055.1"/>
</dbReference>
<proteinExistence type="predicted"/>
<protein>
    <submittedName>
        <fullName evidence="3">Uncharacterized protein</fullName>
    </submittedName>
</protein>
<name>W0JQ42_9EURY</name>
<evidence type="ECO:0000313" key="3">
    <source>
        <dbReference type="EMBL" id="AHF99122.1"/>
    </source>
</evidence>
<feature type="transmembrane region" description="Helical" evidence="2">
    <location>
        <begin position="256"/>
        <end position="281"/>
    </location>
</feature>
<dbReference type="HOGENOM" id="CLU_951905_0_0_2"/>
<accession>W0JQ42</accession>
<keyword evidence="2" id="KW-0472">Membrane</keyword>
<gene>
    <name evidence="3" type="ORF">HALLA_09955</name>
</gene>
<feature type="transmembrane region" description="Helical" evidence="2">
    <location>
        <begin position="47"/>
        <end position="68"/>
    </location>
</feature>
<sequence length="286" mass="28579">MATDDSDSDSANGSETTSESGASSPSSGPGLASIIATALALIRGRPLLFVPFVVAGALGAASTAARLASPYPVGLAPFPEGGLVRLSLPFVPRLEPTVEMGSAILTGMKPRFLVAFVGWQVAISAATAVAFAGCLWLAAADTDGITPPLDRVAWLVAYVVVIDSAQFGVLFLSGLWAGAGVGLALVALLVLAPILVWLFVAPAIIVVGGRRPIAAAIESLEYAVANPGSILVMLVGLGYVGYALTGVSQLASSPTVGAALATVVSATVAGTVHAVAVAALYRVGSQ</sequence>
<keyword evidence="4" id="KW-1185">Reference proteome</keyword>
<dbReference type="Proteomes" id="UP000019024">
    <property type="component" value="Chromosome"/>
</dbReference>
<feature type="transmembrane region" description="Helical" evidence="2">
    <location>
        <begin position="112"/>
        <end position="140"/>
    </location>
</feature>
<evidence type="ECO:0000313" key="4">
    <source>
        <dbReference type="Proteomes" id="UP000019024"/>
    </source>
</evidence>